<dbReference type="PANTHER" id="PTHR43377:SF1">
    <property type="entry name" value="BILIVERDIN REDUCTASE A"/>
    <property type="match status" value="1"/>
</dbReference>
<dbReference type="RefSeq" id="WP_126552544.1">
    <property type="nucleotide sequence ID" value="NZ_BIFS01000001.1"/>
</dbReference>
<protein>
    <recommendedName>
        <fullName evidence="1">Gfo/Idh/MocA-like oxidoreductase N-terminal domain-containing protein</fullName>
    </recommendedName>
</protein>
<accession>A0A402AP48</accession>
<proteinExistence type="predicted"/>
<reference evidence="3" key="1">
    <citation type="submission" date="2018-12" db="EMBL/GenBank/DDBJ databases">
        <title>Tengunoibacter tsumagoiensis gen. nov., sp. nov., Dictyobacter kobayashii sp. nov., D. alpinus sp. nov., and D. joshuensis sp. nov. and description of Dictyobacteraceae fam. nov. within the order Ktedonobacterales isolated from Tengu-no-mugimeshi.</title>
        <authorList>
            <person name="Wang C.M."/>
            <person name="Zheng Y."/>
            <person name="Sakai Y."/>
            <person name="Toyoda A."/>
            <person name="Minakuchi Y."/>
            <person name="Abe K."/>
            <person name="Yokota A."/>
            <person name="Yabe S."/>
        </authorList>
    </citation>
    <scope>NUCLEOTIDE SEQUENCE [LARGE SCALE GENOMIC DNA]</scope>
    <source>
        <strain evidence="3">Uno11</strain>
    </source>
</reference>
<dbReference type="Pfam" id="PF01408">
    <property type="entry name" value="GFO_IDH_MocA"/>
    <property type="match status" value="1"/>
</dbReference>
<feature type="domain" description="Gfo/Idh/MocA-like oxidoreductase N-terminal" evidence="1">
    <location>
        <begin position="3"/>
        <end position="123"/>
    </location>
</feature>
<dbReference type="PANTHER" id="PTHR43377">
    <property type="entry name" value="BILIVERDIN REDUCTASE A"/>
    <property type="match status" value="1"/>
</dbReference>
<evidence type="ECO:0000259" key="1">
    <source>
        <dbReference type="Pfam" id="PF01408"/>
    </source>
</evidence>
<keyword evidence="3" id="KW-1185">Reference proteome</keyword>
<name>A0A402AP48_9CHLR</name>
<dbReference type="AlphaFoldDB" id="A0A402AP48"/>
<gene>
    <name evidence="2" type="ORF">KDK_47680</name>
</gene>
<sequence>MQIKVAVVGAGSMGMNHLRVLKDFDEEQLQLVGVAESYAPVLKQAVGRFHIPGFADYRQMIEQLRPDLVAVVVPTHLHFEVAAFVLSQGINVLIEKPFTQTIEEGQRLLELARIHNVKIAVGHVERFNPAVVELKRQLQAGALGNMFYLHARRIGPFPPAFAMSG</sequence>
<organism evidence="2 3">
    <name type="scientific">Dictyobacter kobayashii</name>
    <dbReference type="NCBI Taxonomy" id="2014872"/>
    <lineage>
        <taxon>Bacteria</taxon>
        <taxon>Bacillati</taxon>
        <taxon>Chloroflexota</taxon>
        <taxon>Ktedonobacteria</taxon>
        <taxon>Ktedonobacterales</taxon>
        <taxon>Dictyobacteraceae</taxon>
        <taxon>Dictyobacter</taxon>
    </lineage>
</organism>
<dbReference type="InterPro" id="IPR000683">
    <property type="entry name" value="Gfo/Idh/MocA-like_OxRdtase_N"/>
</dbReference>
<dbReference type="InterPro" id="IPR036291">
    <property type="entry name" value="NAD(P)-bd_dom_sf"/>
</dbReference>
<dbReference type="Proteomes" id="UP000287188">
    <property type="component" value="Unassembled WGS sequence"/>
</dbReference>
<dbReference type="EMBL" id="BIFS01000001">
    <property type="protein sequence ID" value="GCE20968.1"/>
    <property type="molecule type" value="Genomic_DNA"/>
</dbReference>
<evidence type="ECO:0000313" key="3">
    <source>
        <dbReference type="Proteomes" id="UP000287188"/>
    </source>
</evidence>
<dbReference type="InterPro" id="IPR051450">
    <property type="entry name" value="Gfo/Idh/MocA_Oxidoreductases"/>
</dbReference>
<dbReference type="Gene3D" id="3.40.50.720">
    <property type="entry name" value="NAD(P)-binding Rossmann-like Domain"/>
    <property type="match status" value="1"/>
</dbReference>
<evidence type="ECO:0000313" key="2">
    <source>
        <dbReference type="EMBL" id="GCE20968.1"/>
    </source>
</evidence>
<dbReference type="OrthoDB" id="9815825at2"/>
<comment type="caution">
    <text evidence="2">The sequence shown here is derived from an EMBL/GenBank/DDBJ whole genome shotgun (WGS) entry which is preliminary data.</text>
</comment>
<dbReference type="GO" id="GO:0000166">
    <property type="term" value="F:nucleotide binding"/>
    <property type="evidence" value="ECO:0007669"/>
    <property type="project" value="InterPro"/>
</dbReference>
<dbReference type="SUPFAM" id="SSF51735">
    <property type="entry name" value="NAD(P)-binding Rossmann-fold domains"/>
    <property type="match status" value="1"/>
</dbReference>